<evidence type="ECO:0000256" key="2">
    <source>
        <dbReference type="ARBA" id="ARBA00022737"/>
    </source>
</evidence>
<evidence type="ECO:0000313" key="5">
    <source>
        <dbReference type="EMBL" id="CAH0515866.1"/>
    </source>
</evidence>
<evidence type="ECO:0000313" key="6">
    <source>
        <dbReference type="Proteomes" id="UP001158986"/>
    </source>
</evidence>
<dbReference type="Pfam" id="PF07714">
    <property type="entry name" value="PK_Tyr_Ser-Thr"/>
    <property type="match status" value="1"/>
</dbReference>
<dbReference type="Gene3D" id="1.10.510.10">
    <property type="entry name" value="Transferase(Phosphotransferase) domain 1"/>
    <property type="match status" value="1"/>
</dbReference>
<organism evidence="5 6">
    <name type="scientific">Peronospora belbahrii</name>
    <dbReference type="NCBI Taxonomy" id="622444"/>
    <lineage>
        <taxon>Eukaryota</taxon>
        <taxon>Sar</taxon>
        <taxon>Stramenopiles</taxon>
        <taxon>Oomycota</taxon>
        <taxon>Peronosporomycetes</taxon>
        <taxon>Peronosporales</taxon>
        <taxon>Peronosporaceae</taxon>
        <taxon>Peronospora</taxon>
    </lineage>
</organism>
<evidence type="ECO:0000259" key="4">
    <source>
        <dbReference type="PROSITE" id="PS50011"/>
    </source>
</evidence>
<evidence type="ECO:0000256" key="1">
    <source>
        <dbReference type="ARBA" id="ARBA00022614"/>
    </source>
</evidence>
<proteinExistence type="predicted"/>
<keyword evidence="3" id="KW-0812">Transmembrane</keyword>
<keyword evidence="1" id="KW-0433">Leucine-rich repeat</keyword>
<name>A0ABN8CUD8_9STRA</name>
<dbReference type="PANTHER" id="PTHR44329">
    <property type="entry name" value="SERINE/THREONINE-PROTEIN KINASE TNNI3K-RELATED"/>
    <property type="match status" value="1"/>
</dbReference>
<dbReference type="PANTHER" id="PTHR44329:SF214">
    <property type="entry name" value="PROTEIN KINASE DOMAIN-CONTAINING PROTEIN"/>
    <property type="match status" value="1"/>
</dbReference>
<dbReference type="InterPro" id="IPR001611">
    <property type="entry name" value="Leu-rich_rpt"/>
</dbReference>
<comment type="caution">
    <text evidence="5">The sequence shown here is derived from an EMBL/GenBank/DDBJ whole genome shotgun (WGS) entry which is preliminary data.</text>
</comment>
<feature type="domain" description="Protein kinase" evidence="4">
    <location>
        <begin position="443"/>
        <end position="715"/>
    </location>
</feature>
<dbReference type="PROSITE" id="PS50011">
    <property type="entry name" value="PROTEIN_KINASE_DOM"/>
    <property type="match status" value="1"/>
</dbReference>
<dbReference type="InterPro" id="IPR003591">
    <property type="entry name" value="Leu-rich_rpt_typical-subtyp"/>
</dbReference>
<gene>
    <name evidence="5" type="ORF">PBS001_LOCUS2561</name>
</gene>
<reference evidence="5 6" key="1">
    <citation type="submission" date="2021-11" db="EMBL/GenBank/DDBJ databases">
        <authorList>
            <person name="Islam A."/>
            <person name="Islam S."/>
            <person name="Flora M.S."/>
            <person name="Rahman M."/>
            <person name="Ziaur R.M."/>
            <person name="Epstein J.H."/>
            <person name="Hassan M."/>
            <person name="Klassen M."/>
            <person name="Woodard K."/>
            <person name="Webb A."/>
            <person name="Webby R.J."/>
            <person name="El Zowalaty M.E."/>
        </authorList>
    </citation>
    <scope>NUCLEOTIDE SEQUENCE [LARGE SCALE GENOMIC DNA]</scope>
    <source>
        <strain evidence="5">Pbs1</strain>
    </source>
</reference>
<dbReference type="Proteomes" id="UP001158986">
    <property type="component" value="Unassembled WGS sequence"/>
</dbReference>
<dbReference type="PROSITE" id="PS51450">
    <property type="entry name" value="LRR"/>
    <property type="match status" value="1"/>
</dbReference>
<evidence type="ECO:0000256" key="3">
    <source>
        <dbReference type="SAM" id="Phobius"/>
    </source>
</evidence>
<dbReference type="SUPFAM" id="SSF52058">
    <property type="entry name" value="L domain-like"/>
    <property type="match status" value="1"/>
</dbReference>
<dbReference type="SMART" id="SM00369">
    <property type="entry name" value="LRR_TYP"/>
    <property type="match status" value="3"/>
</dbReference>
<dbReference type="InterPro" id="IPR051681">
    <property type="entry name" value="Ser/Thr_Kinases-Pseudokinases"/>
</dbReference>
<keyword evidence="3" id="KW-0472">Membrane</keyword>
<dbReference type="SUPFAM" id="SSF56112">
    <property type="entry name" value="Protein kinase-like (PK-like)"/>
    <property type="match status" value="1"/>
</dbReference>
<dbReference type="EMBL" id="CAKLCB010000144">
    <property type="protein sequence ID" value="CAH0515866.1"/>
    <property type="molecule type" value="Genomic_DNA"/>
</dbReference>
<protein>
    <recommendedName>
        <fullName evidence="4">Protein kinase domain-containing protein</fullName>
    </recommendedName>
</protein>
<keyword evidence="6" id="KW-1185">Reference proteome</keyword>
<accession>A0ABN8CUD8</accession>
<dbReference type="Gene3D" id="3.80.10.10">
    <property type="entry name" value="Ribonuclease Inhibitor"/>
    <property type="match status" value="1"/>
</dbReference>
<feature type="transmembrane region" description="Helical" evidence="3">
    <location>
        <begin position="342"/>
        <end position="367"/>
    </location>
</feature>
<keyword evidence="3" id="KW-1133">Transmembrane helix</keyword>
<dbReference type="InterPro" id="IPR001245">
    <property type="entry name" value="Ser-Thr/Tyr_kinase_cat_dom"/>
</dbReference>
<sequence length="725" mass="80780">MSFSSCTRSQTALTSDCNSLCPVGRPCVAYAAEDEDKCSSSTATFGNCTSDEYCTYECFATGPNDESIDFTTYTFLIPFGSDMEPSEQEASVKARVDIVTNLTAKYPSKSNDVLQYIEPLDFQTSTTHVVLAGGSSVYGERGQAVLMHLPRELFTADIQLRAITLANLGLTQILESSLPPRLVNLTIFNCLMTSYPDDLHMMSELEYLDLSQNYFEFFPAALKLPNLKTLNLSANSLASFEGSLLNLVTLDVAGNNFTSIPAAIFKLENLKRLDLYANQLANVKLTTSQFNFLQELDELNVDSFGKVAECDTVKTLQTSNSLLSVCVTDTILSDMNLSSNKALIAGVIATSIVLFLILALIFGCRYLRRRALSMKPEPGTLSRHRGLLSPVRKSSPYVPLVDEQHYSSDLDVKDHPTQQRLPYGKELEALLLNADDLNYIRKLSSKHRPNRGHRETFLTRFRASRFLVCKRLQQNLVHDTSAVQRFARDIHLAASLDHPRIVALVGIIWSRAYSLEALFEYMDGGDLRSYLAKVKEAEGLYSVWKLQVALDTVEALAYAHSFSPTLVHRGLTSRSVLLSSPPKVHAHLDDFVYDRQDFVSMSAIGLPHEERWLPPEVIASRAYYSPAADIYAFGVILSELDTHSLPYDNVEGNVSSKKSMSNMEILNRVASGKLRPVFTSGCPTDFREFAEQCLSFEASDRPTAFQAVIRLRALLEEGQQTSYRI</sequence>
<dbReference type="InterPro" id="IPR011009">
    <property type="entry name" value="Kinase-like_dom_sf"/>
</dbReference>
<keyword evidence="2" id="KW-0677">Repeat</keyword>
<dbReference type="InterPro" id="IPR032675">
    <property type="entry name" value="LRR_dom_sf"/>
</dbReference>
<dbReference type="InterPro" id="IPR000719">
    <property type="entry name" value="Prot_kinase_dom"/>
</dbReference>